<gene>
    <name evidence="3" type="primary">lcfB_5</name>
    <name evidence="3" type="ORF">CLHUN_24990</name>
</gene>
<dbReference type="STRING" id="48256.CLHUN_24990"/>
<dbReference type="Pfam" id="PF00501">
    <property type="entry name" value="AMP-binding"/>
    <property type="match status" value="1"/>
</dbReference>
<dbReference type="InterPro" id="IPR020845">
    <property type="entry name" value="AMP-binding_CS"/>
</dbReference>
<dbReference type="InterPro" id="IPR042099">
    <property type="entry name" value="ANL_N_sf"/>
</dbReference>
<dbReference type="OrthoDB" id="9778383at2"/>
<dbReference type="Gene3D" id="3.40.50.12780">
    <property type="entry name" value="N-terminal domain of ligase-like"/>
    <property type="match status" value="1"/>
</dbReference>
<dbReference type="EMBL" id="MZGX01000016">
    <property type="protein sequence ID" value="OPX43561.1"/>
    <property type="molecule type" value="Genomic_DNA"/>
</dbReference>
<dbReference type="PANTHER" id="PTHR43201:SF8">
    <property type="entry name" value="ACYL-COA SYNTHETASE FAMILY MEMBER 3"/>
    <property type="match status" value="1"/>
</dbReference>
<dbReference type="RefSeq" id="WP_080064926.1">
    <property type="nucleotide sequence ID" value="NZ_MZGX01000016.1"/>
</dbReference>
<evidence type="ECO:0000256" key="1">
    <source>
        <dbReference type="ARBA" id="ARBA00006432"/>
    </source>
</evidence>
<proteinExistence type="inferred from homology"/>
<dbReference type="InterPro" id="IPR000873">
    <property type="entry name" value="AMP-dep_synth/lig_dom"/>
</dbReference>
<keyword evidence="4" id="KW-1185">Reference proteome</keyword>
<accession>A0A1V4SJZ7</accession>
<feature type="domain" description="AMP-dependent synthetase/ligase" evidence="2">
    <location>
        <begin position="5"/>
        <end position="349"/>
    </location>
</feature>
<reference evidence="3 4" key="1">
    <citation type="submission" date="2017-03" db="EMBL/GenBank/DDBJ databases">
        <title>Genome sequence of Clostridium hungatei DSM 14427.</title>
        <authorList>
            <person name="Poehlein A."/>
            <person name="Daniel R."/>
        </authorList>
    </citation>
    <scope>NUCLEOTIDE SEQUENCE [LARGE SCALE GENOMIC DNA]</scope>
    <source>
        <strain evidence="3 4">DSM 14427</strain>
    </source>
</reference>
<protein>
    <submittedName>
        <fullName evidence="3">Long-chain-fatty-acid--CoA ligase</fullName>
        <ecNumber evidence="3">6.2.1.3</ecNumber>
    </submittedName>
</protein>
<name>A0A1V4SJZ7_RUMHU</name>
<dbReference type="Proteomes" id="UP000191554">
    <property type="component" value="Unassembled WGS sequence"/>
</dbReference>
<dbReference type="GO" id="GO:0004467">
    <property type="term" value="F:long-chain fatty acid-CoA ligase activity"/>
    <property type="evidence" value="ECO:0007669"/>
    <property type="project" value="UniProtKB-EC"/>
</dbReference>
<dbReference type="EC" id="6.2.1.3" evidence="3"/>
<keyword evidence="3" id="KW-0436">Ligase</keyword>
<dbReference type="PROSITE" id="PS00455">
    <property type="entry name" value="AMP_BINDING"/>
    <property type="match status" value="1"/>
</dbReference>
<dbReference type="GO" id="GO:0031956">
    <property type="term" value="F:medium-chain fatty acid-CoA ligase activity"/>
    <property type="evidence" value="ECO:0007669"/>
    <property type="project" value="TreeGrafter"/>
</dbReference>
<dbReference type="PANTHER" id="PTHR43201">
    <property type="entry name" value="ACYL-COA SYNTHETASE"/>
    <property type="match status" value="1"/>
</dbReference>
<dbReference type="SUPFAM" id="SSF56801">
    <property type="entry name" value="Acetyl-CoA synthetase-like"/>
    <property type="match status" value="1"/>
</dbReference>
<sequence length="471" mass="52894">MSFYKNLNKYKNNIAAISETGEEITYGEADCISDELYSEIGHRTLVFCLCENTLGTLLGYISFLKNNIVTFMVDKDINEQMLSELVLTYRPEYLWMSESKSSCILTQFLQLELSEVYTGYGYVLYKTGIQETFELNPQLALLLTTSGSTGSPKLVRQSYKNIDSNAAAIVQYLKIDESERPITTLPMNYTYGLSIINSHLLAGATILLTTKTLLQKEFWQFFRDREATSFGGVPYTYEMLKKLRFFNMNLPSLKTLTQAGGRLSTELAMEFAVYSRNTGKRFFVMYGQTEATARMSYLPHEYSIEKCGSMGIAIPGGKFRIVGEAGETISDANISGELVYEGPNVTLGYAEAGEDLKKGDEFGGILYTGDVVMRDDEGFYYITGRKKRFIKLFGNRINLDETERLLKDIVADCACAGQDDKMKIYITAPGKEEEVRNYIAGITGINPLGFEVILIDKIPKNEAGKTIYSNL</sequence>
<evidence type="ECO:0000313" key="3">
    <source>
        <dbReference type="EMBL" id="OPX43561.1"/>
    </source>
</evidence>
<organism evidence="3 4">
    <name type="scientific">Ruminiclostridium hungatei</name>
    <name type="common">Clostridium hungatei</name>
    <dbReference type="NCBI Taxonomy" id="48256"/>
    <lineage>
        <taxon>Bacteria</taxon>
        <taxon>Bacillati</taxon>
        <taxon>Bacillota</taxon>
        <taxon>Clostridia</taxon>
        <taxon>Eubacteriales</taxon>
        <taxon>Oscillospiraceae</taxon>
        <taxon>Ruminiclostridium</taxon>
    </lineage>
</organism>
<comment type="caution">
    <text evidence="3">The sequence shown here is derived from an EMBL/GenBank/DDBJ whole genome shotgun (WGS) entry which is preliminary data.</text>
</comment>
<evidence type="ECO:0000313" key="4">
    <source>
        <dbReference type="Proteomes" id="UP000191554"/>
    </source>
</evidence>
<dbReference type="AlphaFoldDB" id="A0A1V4SJZ7"/>
<evidence type="ECO:0000259" key="2">
    <source>
        <dbReference type="Pfam" id="PF00501"/>
    </source>
</evidence>
<comment type="similarity">
    <text evidence="1">Belongs to the ATP-dependent AMP-binding enzyme family.</text>
</comment>